<feature type="transmembrane region" description="Helical" evidence="7">
    <location>
        <begin position="246"/>
        <end position="269"/>
    </location>
</feature>
<dbReference type="OrthoDB" id="6623990at2"/>
<dbReference type="GO" id="GO:0009246">
    <property type="term" value="P:enterobacterial common antigen biosynthetic process"/>
    <property type="evidence" value="ECO:0007669"/>
    <property type="project" value="TreeGrafter"/>
</dbReference>
<name>A0A1G5FC83_9FIRM</name>
<dbReference type="GO" id="GO:0005886">
    <property type="term" value="C:plasma membrane"/>
    <property type="evidence" value="ECO:0007669"/>
    <property type="project" value="UniProtKB-SubCell"/>
</dbReference>
<evidence type="ECO:0000256" key="7">
    <source>
        <dbReference type="SAM" id="Phobius"/>
    </source>
</evidence>
<feature type="domain" description="Acyltransferase 3" evidence="8">
    <location>
        <begin position="11"/>
        <end position="323"/>
    </location>
</feature>
<keyword evidence="3" id="KW-1003">Cell membrane</keyword>
<feature type="transmembrane region" description="Helical" evidence="7">
    <location>
        <begin position="36"/>
        <end position="58"/>
    </location>
</feature>
<comment type="subcellular location">
    <subcellularLocation>
        <location evidence="1">Cell membrane</location>
        <topology evidence="1">Multi-pass membrane protein</topology>
    </subcellularLocation>
</comment>
<dbReference type="Pfam" id="PF01757">
    <property type="entry name" value="Acyl_transf_3"/>
    <property type="match status" value="1"/>
</dbReference>
<organism evidence="9 10">
    <name type="scientific">Butyrivibrio hungatei</name>
    <dbReference type="NCBI Taxonomy" id="185008"/>
    <lineage>
        <taxon>Bacteria</taxon>
        <taxon>Bacillati</taxon>
        <taxon>Bacillota</taxon>
        <taxon>Clostridia</taxon>
        <taxon>Lachnospirales</taxon>
        <taxon>Lachnospiraceae</taxon>
        <taxon>Butyrivibrio</taxon>
    </lineage>
</organism>
<feature type="transmembrane region" description="Helical" evidence="7">
    <location>
        <begin position="281"/>
        <end position="299"/>
    </location>
</feature>
<feature type="transmembrane region" description="Helical" evidence="7">
    <location>
        <begin position="305"/>
        <end position="330"/>
    </location>
</feature>
<keyword evidence="6 7" id="KW-0472">Membrane</keyword>
<comment type="similarity">
    <text evidence="2">Belongs to the acyltransferase 3 family.</text>
</comment>
<evidence type="ECO:0000313" key="9">
    <source>
        <dbReference type="EMBL" id="SCY36741.1"/>
    </source>
</evidence>
<feature type="transmembrane region" description="Helical" evidence="7">
    <location>
        <begin position="111"/>
        <end position="136"/>
    </location>
</feature>
<dbReference type="InterPro" id="IPR002656">
    <property type="entry name" value="Acyl_transf_3_dom"/>
</dbReference>
<evidence type="ECO:0000256" key="3">
    <source>
        <dbReference type="ARBA" id="ARBA00022475"/>
    </source>
</evidence>
<protein>
    <submittedName>
        <fullName evidence="9">Fucose 4-O-acetylase</fullName>
    </submittedName>
</protein>
<evidence type="ECO:0000313" key="10">
    <source>
        <dbReference type="Proteomes" id="UP000183047"/>
    </source>
</evidence>
<sequence>MKEQIQTNRLKEIDIYKTIAIVMVVCGHVASNTVGVFSGFISFVHMPIFYFVSGFFLYKELKKYSEKELVKKKFFRLVIPYIVWSCVAFSANAVVLIAGKGMDIGALLDDAVQVFIYARSVWFFIQLFFAHMLFILIHKVVDKKALRVVINLVVWALLIVFCTTTIFCMWKIKWLYGFLLLGYICSEYDVLSKIGEVKQVKRGVIFLFCLVGWIAATVLSFGVYSTDLVYGFDDMPFSLNTLGIELSVWACGLTGMATIYFVSCVIAKFRFFDILYRMGSYTLDIYVGHMLLLFVIKKIPMPKELVFVLSFIIAFFFICVPLYILAKYFLRKIKLYRMVT</sequence>
<feature type="transmembrane region" description="Helical" evidence="7">
    <location>
        <begin position="148"/>
        <end position="167"/>
    </location>
</feature>
<feature type="transmembrane region" description="Helical" evidence="7">
    <location>
        <begin position="78"/>
        <end position="99"/>
    </location>
</feature>
<evidence type="ECO:0000256" key="2">
    <source>
        <dbReference type="ARBA" id="ARBA00007400"/>
    </source>
</evidence>
<feature type="transmembrane region" description="Helical" evidence="7">
    <location>
        <begin position="173"/>
        <end position="191"/>
    </location>
</feature>
<evidence type="ECO:0000259" key="8">
    <source>
        <dbReference type="Pfam" id="PF01757"/>
    </source>
</evidence>
<dbReference type="RefSeq" id="WP_074462823.1">
    <property type="nucleotide sequence ID" value="NZ_FMUR01000014.1"/>
</dbReference>
<keyword evidence="5 7" id="KW-1133">Transmembrane helix</keyword>
<evidence type="ECO:0000256" key="5">
    <source>
        <dbReference type="ARBA" id="ARBA00022989"/>
    </source>
</evidence>
<proteinExistence type="inferred from homology"/>
<keyword evidence="4 7" id="KW-0812">Transmembrane</keyword>
<dbReference type="Proteomes" id="UP000183047">
    <property type="component" value="Unassembled WGS sequence"/>
</dbReference>
<dbReference type="EMBL" id="FMUR01000014">
    <property type="protein sequence ID" value="SCY36741.1"/>
    <property type="molecule type" value="Genomic_DNA"/>
</dbReference>
<dbReference type="PANTHER" id="PTHR40074:SF2">
    <property type="entry name" value="O-ACETYLTRANSFERASE WECH"/>
    <property type="match status" value="1"/>
</dbReference>
<feature type="transmembrane region" description="Helical" evidence="7">
    <location>
        <begin position="203"/>
        <end position="226"/>
    </location>
</feature>
<reference evidence="10" key="1">
    <citation type="submission" date="2016-10" db="EMBL/GenBank/DDBJ databases">
        <authorList>
            <person name="Varghese N."/>
            <person name="Submissions S."/>
        </authorList>
    </citation>
    <scope>NUCLEOTIDE SEQUENCE [LARGE SCALE GENOMIC DNA]</scope>
    <source>
        <strain evidence="10">XBD2006</strain>
    </source>
</reference>
<gene>
    <name evidence="9" type="ORF">SAMN02910451_02349</name>
</gene>
<evidence type="ECO:0000256" key="6">
    <source>
        <dbReference type="ARBA" id="ARBA00023136"/>
    </source>
</evidence>
<dbReference type="AlphaFoldDB" id="A0A1G5FC83"/>
<evidence type="ECO:0000256" key="4">
    <source>
        <dbReference type="ARBA" id="ARBA00022692"/>
    </source>
</evidence>
<keyword evidence="10" id="KW-1185">Reference proteome</keyword>
<dbReference type="GO" id="GO:0016413">
    <property type="term" value="F:O-acetyltransferase activity"/>
    <property type="evidence" value="ECO:0007669"/>
    <property type="project" value="TreeGrafter"/>
</dbReference>
<evidence type="ECO:0000256" key="1">
    <source>
        <dbReference type="ARBA" id="ARBA00004651"/>
    </source>
</evidence>
<feature type="transmembrane region" description="Helical" evidence="7">
    <location>
        <begin position="12"/>
        <end position="30"/>
    </location>
</feature>
<accession>A0A1G5FC83</accession>
<dbReference type="PANTHER" id="PTHR40074">
    <property type="entry name" value="O-ACETYLTRANSFERASE WECH"/>
    <property type="match status" value="1"/>
</dbReference>